<organism evidence="1 2">
    <name type="scientific">Cupriavidus pampae</name>
    <dbReference type="NCBI Taxonomy" id="659251"/>
    <lineage>
        <taxon>Bacteria</taxon>
        <taxon>Pseudomonadati</taxon>
        <taxon>Pseudomonadota</taxon>
        <taxon>Betaproteobacteria</taxon>
        <taxon>Burkholderiales</taxon>
        <taxon>Burkholderiaceae</taxon>
        <taxon>Cupriavidus</taxon>
    </lineage>
</organism>
<sequence length="185" mass="20134">MLQENTIVFHDHHLAVTPPDGTARYVPLSRLTELTVSQLAQSEGRQWVVMAEIDLTQRVRLATFAASAADDALRRAAGWATRCFGAGHTVSPAHSRPTAETPVSVLQGASLQHVTTWGTQFVPVARVTEVQLQAVPSIHRWQVVAQRAGSAALPVVPPMDDRSRAEQLAHTWAEQIFGAQARVHA</sequence>
<accession>A0ABN7ZDR6</accession>
<proteinExistence type="predicted"/>
<name>A0ABN7ZDR6_9BURK</name>
<protein>
    <submittedName>
        <fullName evidence="1">Uncharacterized protein</fullName>
    </submittedName>
</protein>
<evidence type="ECO:0000313" key="1">
    <source>
        <dbReference type="EMBL" id="CAG9183799.1"/>
    </source>
</evidence>
<evidence type="ECO:0000313" key="2">
    <source>
        <dbReference type="Proteomes" id="UP000706525"/>
    </source>
</evidence>
<dbReference type="Proteomes" id="UP000706525">
    <property type="component" value="Unassembled WGS sequence"/>
</dbReference>
<comment type="caution">
    <text evidence="1">The sequence shown here is derived from an EMBL/GenBank/DDBJ whole genome shotgun (WGS) entry which is preliminary data.</text>
</comment>
<dbReference type="EMBL" id="CAJZAG010000012">
    <property type="protein sequence ID" value="CAG9183799.1"/>
    <property type="molecule type" value="Genomic_DNA"/>
</dbReference>
<keyword evidence="2" id="KW-1185">Reference proteome</keyword>
<reference evidence="1 2" key="1">
    <citation type="submission" date="2021-08" db="EMBL/GenBank/DDBJ databases">
        <authorList>
            <person name="Peeters C."/>
        </authorList>
    </citation>
    <scope>NUCLEOTIDE SEQUENCE [LARGE SCALE GENOMIC DNA]</scope>
    <source>
        <strain evidence="1 2">LMG 32289</strain>
    </source>
</reference>
<dbReference type="RefSeq" id="WP_223994020.1">
    <property type="nucleotide sequence ID" value="NZ_CAJZAG010000012.1"/>
</dbReference>
<gene>
    <name evidence="1" type="ORF">LMG32289_05424</name>
</gene>